<comment type="caution">
    <text evidence="1">The sequence shown here is derived from an EMBL/GenBank/DDBJ whole genome shotgun (WGS) entry which is preliminary data.</text>
</comment>
<dbReference type="Proteomes" id="UP000256941">
    <property type="component" value="Unassembled WGS sequence"/>
</dbReference>
<reference evidence="1 2" key="1">
    <citation type="submission" date="2018-08" db="EMBL/GenBank/DDBJ databases">
        <title>Genomic Encyclopedia of Archaeal and Bacterial Type Strains, Phase II (KMG-II): from individual species to whole genera.</title>
        <authorList>
            <person name="Goeker M."/>
        </authorList>
    </citation>
    <scope>NUCLEOTIDE SEQUENCE [LARGE SCALE GENOMIC DNA]</scope>
    <source>
        <strain evidence="1 2">DSM 17099</strain>
    </source>
</reference>
<name>A0A3D9XJ12_PARVE</name>
<evidence type="ECO:0000313" key="1">
    <source>
        <dbReference type="EMBL" id="REF70395.1"/>
    </source>
</evidence>
<proteinExistence type="predicted"/>
<organism evidence="1 2">
    <name type="scientific">Paracoccus versutus</name>
    <name type="common">Thiobacillus versutus</name>
    <dbReference type="NCBI Taxonomy" id="34007"/>
    <lineage>
        <taxon>Bacteria</taxon>
        <taxon>Pseudomonadati</taxon>
        <taxon>Pseudomonadota</taxon>
        <taxon>Alphaproteobacteria</taxon>
        <taxon>Rhodobacterales</taxon>
        <taxon>Paracoccaceae</taxon>
        <taxon>Paracoccus</taxon>
    </lineage>
</organism>
<gene>
    <name evidence="1" type="ORF">BDD41_3127</name>
</gene>
<evidence type="ECO:0000313" key="2">
    <source>
        <dbReference type="Proteomes" id="UP000256941"/>
    </source>
</evidence>
<protein>
    <submittedName>
        <fullName evidence="1">Uncharacterized protein</fullName>
    </submittedName>
</protein>
<accession>A0A3D9XJ12</accession>
<dbReference type="EMBL" id="QTUJ01000002">
    <property type="protein sequence ID" value="REF70395.1"/>
    <property type="molecule type" value="Genomic_DNA"/>
</dbReference>
<sequence>MIILWPLITVMIILTRIRCRALLRRLSAGMLSPDEAREKMRRALDLRSSMTDLSDLFPRGRCQQKIDENILLVDEVIQSCRNVGYPDA</sequence>
<dbReference type="AlphaFoldDB" id="A0A3D9XJ12"/>